<evidence type="ECO:0000313" key="1">
    <source>
        <dbReference type="EMBL" id="OAD22340.1"/>
    </source>
</evidence>
<dbReference type="PATRIC" id="fig|1003181.4.peg.2573"/>
<dbReference type="Gene3D" id="3.40.630.10">
    <property type="entry name" value="Zn peptidases"/>
    <property type="match status" value="1"/>
</dbReference>
<evidence type="ECO:0008006" key="3">
    <source>
        <dbReference type="Google" id="ProtNLM"/>
    </source>
</evidence>
<accession>A0A176S2U1</accession>
<evidence type="ECO:0000313" key="2">
    <source>
        <dbReference type="Proteomes" id="UP000076962"/>
    </source>
</evidence>
<sequence>MITDTAPYRYPYYHTAQDTPDKIDYEKMTRVVLSVQKMLEVLAYQGKP</sequence>
<reference evidence="1 2" key="1">
    <citation type="submission" date="2016-05" db="EMBL/GenBank/DDBJ databases">
        <title>Single-cell genome of chain-forming Candidatus Thiomargarita nelsonii and comparison to other large sulfur-oxidizing bacteria.</title>
        <authorList>
            <person name="Winkel M."/>
            <person name="Salman V."/>
            <person name="Woyke T."/>
            <person name="Schulz-Vogt H."/>
            <person name="Richter M."/>
            <person name="Flood B."/>
            <person name="Bailey J."/>
            <person name="Amann R."/>
            <person name="Mussmann M."/>
        </authorList>
    </citation>
    <scope>NUCLEOTIDE SEQUENCE [LARGE SCALE GENOMIC DNA]</scope>
    <source>
        <strain evidence="1 2">THI036</strain>
    </source>
</reference>
<proteinExistence type="predicted"/>
<dbReference type="EMBL" id="LUTY01001012">
    <property type="protein sequence ID" value="OAD22340.1"/>
    <property type="molecule type" value="Genomic_DNA"/>
</dbReference>
<organism evidence="1 2">
    <name type="scientific">Candidatus Thiomargarita nelsonii</name>
    <dbReference type="NCBI Taxonomy" id="1003181"/>
    <lineage>
        <taxon>Bacteria</taxon>
        <taxon>Pseudomonadati</taxon>
        <taxon>Pseudomonadota</taxon>
        <taxon>Gammaproteobacteria</taxon>
        <taxon>Thiotrichales</taxon>
        <taxon>Thiotrichaceae</taxon>
        <taxon>Thiomargarita</taxon>
    </lineage>
</organism>
<dbReference type="Proteomes" id="UP000076962">
    <property type="component" value="Unassembled WGS sequence"/>
</dbReference>
<dbReference type="AlphaFoldDB" id="A0A176S2U1"/>
<gene>
    <name evidence="1" type="ORF">THIOM_001861</name>
</gene>
<protein>
    <recommendedName>
        <fullName evidence="3">Peptidase M28 domain-containing protein</fullName>
    </recommendedName>
</protein>
<keyword evidence="2" id="KW-1185">Reference proteome</keyword>
<comment type="caution">
    <text evidence="1">The sequence shown here is derived from an EMBL/GenBank/DDBJ whole genome shotgun (WGS) entry which is preliminary data.</text>
</comment>
<name>A0A176S2U1_9GAMM</name>
<dbReference type="SUPFAM" id="SSF53187">
    <property type="entry name" value="Zn-dependent exopeptidases"/>
    <property type="match status" value="1"/>
</dbReference>